<proteinExistence type="predicted"/>
<dbReference type="Proteomes" id="UP000464086">
    <property type="component" value="Chromosome"/>
</dbReference>
<gene>
    <name evidence="1" type="ORF">GS397_14905</name>
</gene>
<name>A0A6P1GI43_SPHYA</name>
<sequence>MTPQNSRLPSASHSEIPLANLMLCWTPGVHVMAVLHPDYDDHGLLLDRSDLACSDGWSEMDDFGRVDKLHQVLGQIVVRDNVPIEAVRRALSYCPEAVRMGLAPHPPSKRGNLVLCQFSQIDEDGVIRGPFA</sequence>
<evidence type="ECO:0000313" key="2">
    <source>
        <dbReference type="Proteomes" id="UP000464086"/>
    </source>
</evidence>
<dbReference type="AlphaFoldDB" id="A0A6P1GI43"/>
<reference evidence="1 2" key="1">
    <citation type="submission" date="2019-12" db="EMBL/GenBank/DDBJ databases">
        <title>Functional and genomic insights into the Sphingobium yanoikuyae YC-JY1, a bacterium efficiently degrading bisphenol A.</title>
        <authorList>
            <person name="Jia Y."/>
            <person name="Li X."/>
            <person name="Wang J."/>
            <person name="Eltoukhy A."/>
            <person name="Lamraoui I."/>
            <person name="Yan Y."/>
        </authorList>
    </citation>
    <scope>NUCLEOTIDE SEQUENCE [LARGE SCALE GENOMIC DNA]</scope>
    <source>
        <strain evidence="1 2">YC-JY1</strain>
    </source>
</reference>
<protein>
    <submittedName>
        <fullName evidence="1">Uncharacterized protein</fullName>
    </submittedName>
</protein>
<dbReference type="RefSeq" id="WP_159366909.1">
    <property type="nucleotide sequence ID" value="NZ_CP047218.1"/>
</dbReference>
<accession>A0A6P1GI43</accession>
<evidence type="ECO:0000313" key="1">
    <source>
        <dbReference type="EMBL" id="QHD68207.1"/>
    </source>
</evidence>
<organism evidence="1 2">
    <name type="scientific">Sphingobium yanoikuyae</name>
    <name type="common">Sphingomonas yanoikuyae</name>
    <dbReference type="NCBI Taxonomy" id="13690"/>
    <lineage>
        <taxon>Bacteria</taxon>
        <taxon>Pseudomonadati</taxon>
        <taxon>Pseudomonadota</taxon>
        <taxon>Alphaproteobacteria</taxon>
        <taxon>Sphingomonadales</taxon>
        <taxon>Sphingomonadaceae</taxon>
        <taxon>Sphingobium</taxon>
    </lineage>
</organism>
<dbReference type="EMBL" id="CP047218">
    <property type="protein sequence ID" value="QHD68207.1"/>
    <property type="molecule type" value="Genomic_DNA"/>
</dbReference>